<proteinExistence type="predicted"/>
<evidence type="ECO:0008006" key="3">
    <source>
        <dbReference type="Google" id="ProtNLM"/>
    </source>
</evidence>
<evidence type="ECO:0000313" key="1">
    <source>
        <dbReference type="EMBL" id="MBT0774166.1"/>
    </source>
</evidence>
<dbReference type="EMBL" id="JAHBAY010000024">
    <property type="protein sequence ID" value="MBT0774166.1"/>
    <property type="molecule type" value="Genomic_DNA"/>
</dbReference>
<comment type="caution">
    <text evidence="1">The sequence shown here is derived from an EMBL/GenBank/DDBJ whole genome shotgun (WGS) entry which is preliminary data.</text>
</comment>
<protein>
    <recommendedName>
        <fullName evidence="3">CheW-like domain-containing protein</fullName>
    </recommendedName>
</protein>
<keyword evidence="2" id="KW-1185">Reference proteome</keyword>
<dbReference type="Proteomes" id="UP001197247">
    <property type="component" value="Unassembled WGS sequence"/>
</dbReference>
<dbReference type="RefSeq" id="WP_214160705.1">
    <property type="nucleotide sequence ID" value="NZ_JAHBAY010000024.1"/>
</dbReference>
<accession>A0ABS5TTM3</accession>
<evidence type="ECO:0000313" key="2">
    <source>
        <dbReference type="Proteomes" id="UP001197247"/>
    </source>
</evidence>
<reference evidence="1 2" key="1">
    <citation type="submission" date="2021-05" db="EMBL/GenBank/DDBJ databases">
        <title>Kineosporia and Streptomyces sp. nov. two new marine actinobacteria isolated from Coral.</title>
        <authorList>
            <person name="Buangrab K."/>
            <person name="Sutthacheep M."/>
            <person name="Yeemin T."/>
            <person name="Harunari E."/>
            <person name="Igarashi Y."/>
            <person name="Kanchanasin P."/>
            <person name="Tanasupawat S."/>
            <person name="Phongsopitanun W."/>
        </authorList>
    </citation>
    <scope>NUCLEOTIDE SEQUENCE [LARGE SCALE GENOMIC DNA]</scope>
    <source>
        <strain evidence="1 2">J2-2</strain>
    </source>
</reference>
<organism evidence="1 2">
    <name type="scientific">Kineosporia corallincola</name>
    <dbReference type="NCBI Taxonomy" id="2835133"/>
    <lineage>
        <taxon>Bacteria</taxon>
        <taxon>Bacillati</taxon>
        <taxon>Actinomycetota</taxon>
        <taxon>Actinomycetes</taxon>
        <taxon>Kineosporiales</taxon>
        <taxon>Kineosporiaceae</taxon>
        <taxon>Kineosporia</taxon>
    </lineage>
</organism>
<name>A0ABS5TTM3_9ACTN</name>
<gene>
    <name evidence="1" type="ORF">KIH74_34795</name>
</gene>
<sequence>MMNHLDPQLHPTPPERTGLEGLHQMLIQVHRAHTRPNILFVAVRLEFGIYVLPIDVVRQPVPTWAQIEQDLETIVQELGTKAQQVFAVAFSTQARAYAAGIPVQNARGDVQILHANTLALTYRDRLPHHHIQLEPDGQQDQDKDGEGIVPAAPDSARALAPERQAATGHYRVAVTVLDLGDQAGPSQAPVVLDLVRDVDVPVLIARRAMELLGLLAQDLDGIRLPQ</sequence>